<dbReference type="Pfam" id="PF01381">
    <property type="entry name" value="HTH_3"/>
    <property type="match status" value="1"/>
</dbReference>
<reference evidence="2 3" key="1">
    <citation type="journal article" date="2016" name="PLoS ONE">
        <title>Complete Genome Sequence and Comparative Genomics of a Novel Myxobacterium Myxococcus hansupus.</title>
        <authorList>
            <person name="Sharma G."/>
            <person name="Narwani T."/>
            <person name="Subramanian S."/>
        </authorList>
    </citation>
    <scope>NUCLEOTIDE SEQUENCE [LARGE SCALE GENOMIC DNA]</scope>
    <source>
        <strain evidence="3">mixupus</strain>
    </source>
</reference>
<evidence type="ECO:0000259" key="1">
    <source>
        <dbReference type="PROSITE" id="PS50943"/>
    </source>
</evidence>
<dbReference type="InterPro" id="IPR022453">
    <property type="entry name" value="Znf_MqsA-type"/>
</dbReference>
<dbReference type="NCBIfam" id="TIGR03830">
    <property type="entry name" value="CxxCG_CxxCG_HTH"/>
    <property type="match status" value="1"/>
</dbReference>
<evidence type="ECO:0000313" key="2">
    <source>
        <dbReference type="EMBL" id="AKQ69917.1"/>
    </source>
</evidence>
<dbReference type="EMBL" id="CP012109">
    <property type="protein sequence ID" value="AKQ69917.1"/>
    <property type="molecule type" value="Genomic_DNA"/>
</dbReference>
<dbReference type="Gene3D" id="1.10.260.40">
    <property type="entry name" value="lambda repressor-like DNA-binding domains"/>
    <property type="match status" value="1"/>
</dbReference>
<dbReference type="GO" id="GO:0003677">
    <property type="term" value="F:DNA binding"/>
    <property type="evidence" value="ECO:0007669"/>
    <property type="project" value="InterPro"/>
</dbReference>
<feature type="domain" description="HTH cro/C1-type" evidence="1">
    <location>
        <begin position="74"/>
        <end position="105"/>
    </location>
</feature>
<dbReference type="InterPro" id="IPR022452">
    <property type="entry name" value="MqsA"/>
</dbReference>
<dbReference type="STRING" id="1297742.A176_006829"/>
<keyword evidence="3" id="KW-1185">Reference proteome</keyword>
<dbReference type="PROSITE" id="PS50943">
    <property type="entry name" value="HTH_CROC1"/>
    <property type="match status" value="1"/>
</dbReference>
<proteinExistence type="predicted"/>
<name>A0A0H4XNF6_9BACT</name>
<sequence length="169" mass="19335">MKCESCGGEVLETRLDSYHFDESGLEDVVLVGVTERRCEKCHEREVVLPKLKELHRTIAKALAAKNSLLTPSEVRFLRKHLGFSQADFAKRINVRPEAVSRWETGAEEFSWHFELLLRLMVMLELHERNYTVKSFDDVSAKRTAAPVRIFAEKSAWRPDSSGMLTVTAN</sequence>
<dbReference type="NCBIfam" id="TIGR03831">
    <property type="entry name" value="YgiT_finger"/>
    <property type="match status" value="1"/>
</dbReference>
<evidence type="ECO:0000313" key="3">
    <source>
        <dbReference type="Proteomes" id="UP000009026"/>
    </source>
</evidence>
<accession>A0A0H4XNF6</accession>
<dbReference type="PATRIC" id="fig|1297742.4.peg.6927"/>
<dbReference type="SUPFAM" id="SSF47413">
    <property type="entry name" value="lambda repressor-like DNA-binding domains"/>
    <property type="match status" value="1"/>
</dbReference>
<gene>
    <name evidence="2" type="ORF">A176_006829</name>
</gene>
<dbReference type="Proteomes" id="UP000009026">
    <property type="component" value="Chromosome"/>
</dbReference>
<dbReference type="eggNOG" id="COG2944">
    <property type="taxonomic scope" value="Bacteria"/>
</dbReference>
<protein>
    <submittedName>
        <fullName evidence="2">Glutamate synthase [NADPH] large chain</fullName>
    </submittedName>
</protein>
<dbReference type="InterPro" id="IPR001387">
    <property type="entry name" value="Cro/C1-type_HTH"/>
</dbReference>
<organism evidence="2 3">
    <name type="scientific">Pseudomyxococcus hansupus</name>
    <dbReference type="NCBI Taxonomy" id="1297742"/>
    <lineage>
        <taxon>Bacteria</taxon>
        <taxon>Pseudomonadati</taxon>
        <taxon>Myxococcota</taxon>
        <taxon>Myxococcia</taxon>
        <taxon>Myxococcales</taxon>
        <taxon>Cystobacterineae</taxon>
        <taxon>Myxococcaceae</taxon>
        <taxon>Pseudomyxococcus</taxon>
    </lineage>
</organism>
<dbReference type="KEGG" id="mym:A176_006829"/>
<dbReference type="OrthoDB" id="5432786at2"/>
<dbReference type="CDD" id="cd00093">
    <property type="entry name" value="HTH_XRE"/>
    <property type="match status" value="1"/>
</dbReference>
<dbReference type="AlphaFoldDB" id="A0A0H4XNF6"/>
<dbReference type="InterPro" id="IPR010982">
    <property type="entry name" value="Lambda_DNA-bd_dom_sf"/>
</dbReference>
<dbReference type="RefSeq" id="WP_002637644.1">
    <property type="nucleotide sequence ID" value="NZ_CP012109.1"/>
</dbReference>